<feature type="domain" description="Organic solvent tolerance-like N-terminal" evidence="3">
    <location>
        <begin position="67"/>
        <end position="195"/>
    </location>
</feature>
<sequence length="257" mass="26255">MRATLRRGSGNLRARIVRGGLVACAALGLALSVPCHVVPPARAQTSTVSGVPNAVQGFSKNRGQPIQIDALSLEVRDKDKVATFSGNVKVVQGDTTMRSKTLVVFYEQQGKSGANKSGSKAGMTTAQPGPGGSSSVKRLEARGGVVVTQNDQTVTGETGIFDMKTNTVTLTGGVVLTKDKNVLKGDRLVVDMTTGVSRVESSGGRGVSGLFNSSAPGKDGGSLNLMPGSKAGGTTAPRAPGKPMKLNGLPQPSTPRG</sequence>
<protein>
    <recommendedName>
        <fullName evidence="3">Organic solvent tolerance-like N-terminal domain-containing protein</fullName>
    </recommendedName>
</protein>
<dbReference type="PANTHER" id="PTHR36504:SF1">
    <property type="entry name" value="LIPOPOLYSACCHARIDE EXPORT SYSTEM PROTEIN LPTA"/>
    <property type="match status" value="1"/>
</dbReference>
<organism evidence="4 5">
    <name type="scientific">Afipia carboxidovorans (strain ATCC 49405 / DSM 1227 / KCTC 32145 / OM5)</name>
    <name type="common">Oligotropha carboxidovorans</name>
    <dbReference type="NCBI Taxonomy" id="504832"/>
    <lineage>
        <taxon>Bacteria</taxon>
        <taxon>Pseudomonadati</taxon>
        <taxon>Pseudomonadota</taxon>
        <taxon>Alphaproteobacteria</taxon>
        <taxon>Hyphomicrobiales</taxon>
        <taxon>Nitrobacteraceae</taxon>
        <taxon>Afipia</taxon>
    </lineage>
</organism>
<feature type="region of interest" description="Disordered" evidence="2">
    <location>
        <begin position="112"/>
        <end position="136"/>
    </location>
</feature>
<feature type="region of interest" description="Disordered" evidence="2">
    <location>
        <begin position="198"/>
        <end position="257"/>
    </location>
</feature>
<accession>F8C0B0</accession>
<dbReference type="Proteomes" id="UP000007730">
    <property type="component" value="Chromosome"/>
</dbReference>
<evidence type="ECO:0000313" key="5">
    <source>
        <dbReference type="Proteomes" id="UP000007730"/>
    </source>
</evidence>
<dbReference type="GO" id="GO:0015920">
    <property type="term" value="P:lipopolysaccharide transport"/>
    <property type="evidence" value="ECO:0007669"/>
    <property type="project" value="TreeGrafter"/>
</dbReference>
<dbReference type="STRING" id="504832.OCA5_c00760"/>
<dbReference type="GO" id="GO:0030288">
    <property type="term" value="C:outer membrane-bounded periplasmic space"/>
    <property type="evidence" value="ECO:0007669"/>
    <property type="project" value="TreeGrafter"/>
</dbReference>
<evidence type="ECO:0000256" key="1">
    <source>
        <dbReference type="ARBA" id="ARBA00022729"/>
    </source>
</evidence>
<dbReference type="GO" id="GO:0009279">
    <property type="term" value="C:cell outer membrane"/>
    <property type="evidence" value="ECO:0007669"/>
    <property type="project" value="TreeGrafter"/>
</dbReference>
<keyword evidence="1" id="KW-0732">Signal</keyword>
<reference evidence="4 5" key="1">
    <citation type="journal article" date="2011" name="J. Bacteriol.">
        <title>Complete genome sequences of the chemolithoautotrophic Oligotropha carboxidovorans strains OM4 and OM5.</title>
        <authorList>
            <person name="Volland S."/>
            <person name="Rachinger M."/>
            <person name="Strittmatter A."/>
            <person name="Daniel R."/>
            <person name="Gottschalk G."/>
            <person name="Meyer O."/>
        </authorList>
    </citation>
    <scope>NUCLEOTIDE SEQUENCE [LARGE SCALE GENOMIC DNA]</scope>
    <source>
        <strain evidence="5">ATCC 49405 / DSM 1227 / KCTC 32145 / OM5</strain>
    </source>
</reference>
<dbReference type="OrthoDB" id="9811926at2"/>
<feature type="compositionally biased region" description="Polar residues" evidence="2">
    <location>
        <begin position="112"/>
        <end position="127"/>
    </location>
</feature>
<dbReference type="eggNOG" id="COG1934">
    <property type="taxonomic scope" value="Bacteria"/>
</dbReference>
<evidence type="ECO:0000313" key="4">
    <source>
        <dbReference type="EMBL" id="AEI04809.1"/>
    </source>
</evidence>
<dbReference type="PATRIC" id="fig|504832.7.peg.79"/>
<dbReference type="KEGG" id="ocg:OCA5_c00760"/>
<evidence type="ECO:0000256" key="2">
    <source>
        <dbReference type="SAM" id="MobiDB-lite"/>
    </source>
</evidence>
<dbReference type="HOGENOM" id="CLU_095993_0_0_5"/>
<dbReference type="GO" id="GO:0017089">
    <property type="term" value="F:glycolipid transfer activity"/>
    <property type="evidence" value="ECO:0007669"/>
    <property type="project" value="TreeGrafter"/>
</dbReference>
<dbReference type="AlphaFoldDB" id="F8C0B0"/>
<dbReference type="PANTHER" id="PTHR36504">
    <property type="entry name" value="LIPOPOLYSACCHARIDE EXPORT SYSTEM PROTEIN LPTA"/>
    <property type="match status" value="1"/>
</dbReference>
<keyword evidence="5" id="KW-1185">Reference proteome</keyword>
<gene>
    <name evidence="4" type="ordered locus">OCA5_c00760</name>
</gene>
<evidence type="ECO:0000259" key="3">
    <source>
        <dbReference type="Pfam" id="PF03968"/>
    </source>
</evidence>
<dbReference type="InterPro" id="IPR052037">
    <property type="entry name" value="LPS_export_LptA"/>
</dbReference>
<dbReference type="InterPro" id="IPR005653">
    <property type="entry name" value="OstA-like_N"/>
</dbReference>
<dbReference type="Gene3D" id="2.60.450.10">
    <property type="entry name" value="Lipopolysaccharide (LPS) transport protein A like domain"/>
    <property type="match status" value="1"/>
</dbReference>
<proteinExistence type="predicted"/>
<dbReference type="Pfam" id="PF03968">
    <property type="entry name" value="LptD_N"/>
    <property type="match status" value="1"/>
</dbReference>
<name>F8C0B0_AFIC5</name>
<dbReference type="RefSeq" id="WP_013912707.1">
    <property type="nucleotide sequence ID" value="NC_011386.1"/>
</dbReference>
<dbReference type="EMBL" id="CP002826">
    <property type="protein sequence ID" value="AEI04809.1"/>
    <property type="molecule type" value="Genomic_DNA"/>
</dbReference>